<reference evidence="5" key="2">
    <citation type="journal article" date="2014" name="PLoS ONE">
        <title>Genome and Transcriptome Analysis of the Fungal Pathogen Fusarium oxysporum f. sp. cubense Causing Banana Vascular Wilt Disease.</title>
        <authorList>
            <person name="Guo L."/>
            <person name="Han L."/>
            <person name="Yang L."/>
            <person name="Zeng H."/>
            <person name="Fan D."/>
            <person name="Zhu Y."/>
            <person name="Feng Y."/>
            <person name="Wang G."/>
            <person name="Peng C."/>
            <person name="Jiang X."/>
            <person name="Zhou D."/>
            <person name="Ni P."/>
            <person name="Liang C."/>
            <person name="Liu L."/>
            <person name="Wang J."/>
            <person name="Mao C."/>
            <person name="Fang X."/>
            <person name="Peng M."/>
            <person name="Huang J."/>
        </authorList>
    </citation>
    <scope>NUCLEOTIDE SEQUENCE [LARGE SCALE GENOMIC DNA]</scope>
    <source>
        <strain evidence="5">race 1</strain>
    </source>
</reference>
<dbReference type="InterPro" id="IPR036864">
    <property type="entry name" value="Zn2-C6_fun-type_DNA-bd_sf"/>
</dbReference>
<feature type="compositionally biased region" description="Polar residues" evidence="2">
    <location>
        <begin position="61"/>
        <end position="72"/>
    </location>
</feature>
<evidence type="ECO:0000256" key="1">
    <source>
        <dbReference type="ARBA" id="ARBA00023242"/>
    </source>
</evidence>
<evidence type="ECO:0000256" key="2">
    <source>
        <dbReference type="SAM" id="MobiDB-lite"/>
    </source>
</evidence>
<organism evidence="4 5">
    <name type="scientific">Fusarium oxysporum f. sp. cubense (strain race 1)</name>
    <name type="common">Panama disease fungus</name>
    <dbReference type="NCBI Taxonomy" id="1229664"/>
    <lineage>
        <taxon>Eukaryota</taxon>
        <taxon>Fungi</taxon>
        <taxon>Dikarya</taxon>
        <taxon>Ascomycota</taxon>
        <taxon>Pezizomycotina</taxon>
        <taxon>Sordariomycetes</taxon>
        <taxon>Hypocreomycetidae</taxon>
        <taxon>Hypocreales</taxon>
        <taxon>Nectriaceae</taxon>
        <taxon>Fusarium</taxon>
        <taxon>Fusarium oxysporum species complex</taxon>
    </lineage>
</organism>
<sequence>MQRSSLSATIECDVKSQYGQQQEGYSIARSACINLRRPRMEDQRCSLPSISKLLCLDDASSPLNKSSPTSWQHCPPVEVSHSSRSRGQAGSEWTQSPRRGPPPTPPMSIDASFEGCSFPPTKPFSRSCSGSAPRLYCYVTTPPLEAGAHCQASITALPQATLPVLAPRPQQTHHAEDANTAVQVFPAVQALEKTNTRASQACDNCRKQKAKCDETKPCTTCKRKGAECKYRDPVPKATDKAQADILEAIGSIHTTLNSARIYLGRFDERLIKIESLLLESLSVTNGASTDPANFIATPVPQRSPSGAS</sequence>
<dbReference type="STRING" id="1229664.N4U1U0"/>
<dbReference type="PANTHER" id="PTHR47785:SF4">
    <property type="entry name" value="ZN(II)2CYS6 TRANSCRIPTION FACTOR (EUROFUNG)"/>
    <property type="match status" value="1"/>
</dbReference>
<keyword evidence="1" id="KW-0539">Nucleus</keyword>
<protein>
    <submittedName>
        <fullName evidence="4">Activator of stress proteins 1</fullName>
    </submittedName>
</protein>
<dbReference type="HOGENOM" id="CLU_903263_0_0_1"/>
<dbReference type="Proteomes" id="UP000016928">
    <property type="component" value="Unassembled WGS sequence"/>
</dbReference>
<dbReference type="GO" id="GO:0000981">
    <property type="term" value="F:DNA-binding transcription factor activity, RNA polymerase II-specific"/>
    <property type="evidence" value="ECO:0007669"/>
    <property type="project" value="InterPro"/>
</dbReference>
<evidence type="ECO:0000313" key="5">
    <source>
        <dbReference type="Proteomes" id="UP000016928"/>
    </source>
</evidence>
<dbReference type="EMBL" id="KB730493">
    <property type="protein sequence ID" value="ENH65377.1"/>
    <property type="molecule type" value="Genomic_DNA"/>
</dbReference>
<dbReference type="Pfam" id="PF00172">
    <property type="entry name" value="Zn_clus"/>
    <property type="match status" value="1"/>
</dbReference>
<dbReference type="InterPro" id="IPR053181">
    <property type="entry name" value="EcdB-like_regulator"/>
</dbReference>
<dbReference type="VEuPathDB" id="FungiDB:FOC1_g10000705"/>
<dbReference type="SUPFAM" id="SSF57701">
    <property type="entry name" value="Zn2/Cys6 DNA-binding domain"/>
    <property type="match status" value="1"/>
</dbReference>
<proteinExistence type="predicted"/>
<dbReference type="SMART" id="SM00066">
    <property type="entry name" value="GAL4"/>
    <property type="match status" value="1"/>
</dbReference>
<feature type="compositionally biased region" description="Polar residues" evidence="2">
    <location>
        <begin position="80"/>
        <end position="96"/>
    </location>
</feature>
<dbReference type="PROSITE" id="PS50048">
    <property type="entry name" value="ZN2_CY6_FUNGAL_2"/>
    <property type="match status" value="1"/>
</dbReference>
<dbReference type="GO" id="GO:0008270">
    <property type="term" value="F:zinc ion binding"/>
    <property type="evidence" value="ECO:0007669"/>
    <property type="project" value="InterPro"/>
</dbReference>
<feature type="domain" description="Zn(2)-C6 fungal-type" evidence="3">
    <location>
        <begin position="201"/>
        <end position="230"/>
    </location>
</feature>
<name>N4U1U0_FUSC1</name>
<feature type="region of interest" description="Disordered" evidence="2">
    <location>
        <begin position="1"/>
        <end position="22"/>
    </location>
</feature>
<reference evidence="5" key="1">
    <citation type="submission" date="2012-09" db="EMBL/GenBank/DDBJ databases">
        <title>Genome sequencing and comparative transcriptomics of race 1 and race 4 of banana pathogen: Fusarium oxysporum f. sp. cubense.</title>
        <authorList>
            <person name="Fang X."/>
            <person name="Huang J."/>
        </authorList>
    </citation>
    <scope>NUCLEOTIDE SEQUENCE [LARGE SCALE GENOMIC DNA]</scope>
    <source>
        <strain evidence="5">race 1</strain>
    </source>
</reference>
<dbReference type="PROSITE" id="PS00463">
    <property type="entry name" value="ZN2_CY6_FUNGAL_1"/>
    <property type="match status" value="1"/>
</dbReference>
<feature type="region of interest" description="Disordered" evidence="2">
    <location>
        <begin position="289"/>
        <end position="308"/>
    </location>
</feature>
<dbReference type="InterPro" id="IPR001138">
    <property type="entry name" value="Zn2Cys6_DnaBD"/>
</dbReference>
<accession>N4U1U0</accession>
<evidence type="ECO:0000313" key="4">
    <source>
        <dbReference type="EMBL" id="ENH65377.1"/>
    </source>
</evidence>
<dbReference type="PANTHER" id="PTHR47785">
    <property type="entry name" value="ZN(II)2CYS6 TRANSCRIPTION FACTOR (EUROFUNG)-RELATED-RELATED"/>
    <property type="match status" value="1"/>
</dbReference>
<dbReference type="CDD" id="cd00067">
    <property type="entry name" value="GAL4"/>
    <property type="match status" value="1"/>
</dbReference>
<evidence type="ECO:0000259" key="3">
    <source>
        <dbReference type="PROSITE" id="PS50048"/>
    </source>
</evidence>
<feature type="region of interest" description="Disordered" evidence="2">
    <location>
        <begin position="61"/>
        <end position="113"/>
    </location>
</feature>
<gene>
    <name evidence="4" type="ORF">FOC1_g10000705</name>
</gene>
<dbReference type="Gene3D" id="4.10.240.10">
    <property type="entry name" value="Zn(2)-C6 fungal-type DNA-binding domain"/>
    <property type="match status" value="1"/>
</dbReference>
<dbReference type="OrthoDB" id="6133115at2759"/>
<dbReference type="AlphaFoldDB" id="N4U1U0"/>